<proteinExistence type="predicted"/>
<evidence type="ECO:0000313" key="2">
    <source>
        <dbReference type="EMBL" id="MFC5826431.1"/>
    </source>
</evidence>
<reference evidence="3" key="1">
    <citation type="journal article" date="2019" name="Int. J. Syst. Evol. Microbiol.">
        <title>The Global Catalogue of Microorganisms (GCM) 10K type strain sequencing project: providing services to taxonomists for standard genome sequencing and annotation.</title>
        <authorList>
            <consortium name="The Broad Institute Genomics Platform"/>
            <consortium name="The Broad Institute Genome Sequencing Center for Infectious Disease"/>
            <person name="Wu L."/>
            <person name="Ma J."/>
        </authorList>
    </citation>
    <scope>NUCLEOTIDE SEQUENCE [LARGE SCALE GENOMIC DNA]</scope>
    <source>
        <strain evidence="3">CCUG 53903</strain>
    </source>
</reference>
<dbReference type="EMBL" id="JBHSPA010000025">
    <property type="protein sequence ID" value="MFC5826431.1"/>
    <property type="molecule type" value="Genomic_DNA"/>
</dbReference>
<feature type="domain" description="NAD(P)-binding" evidence="1">
    <location>
        <begin position="7"/>
        <end position="177"/>
    </location>
</feature>
<comment type="caution">
    <text evidence="2">The sequence shown here is derived from an EMBL/GenBank/DDBJ whole genome shotgun (WGS) entry which is preliminary data.</text>
</comment>
<dbReference type="Gene3D" id="3.40.50.720">
    <property type="entry name" value="NAD(P)-binding Rossmann-like Domain"/>
    <property type="match status" value="1"/>
</dbReference>
<accession>A0ABW1CNS2</accession>
<dbReference type="InterPro" id="IPR016040">
    <property type="entry name" value="NAD(P)-bd_dom"/>
</dbReference>
<sequence length="276" mass="29179">MSILITGARGHIARSLIQQCLAAGTPVRAAGRNPDAARLPAGVRAVRCDLADPATFRAALEGITKIFLYAEPRGLDAFATSAAAAGVEHVVLLSALSADPGSADEISRMHGAAERAVAGSGLAWTFLRPGGFATNCLQWAPSVRAEGVVLDPFPDLRSAPVHEADIASVALRALTEPGHEGARYVLTGPEAISRRRQAELIGQAVRRPVRVAVQDLEEYRAELIAWTSPEVAEAVIRESAASADRPALLTDTVEKVTGEPARTFGQWARDHAPDFT</sequence>
<organism evidence="2 3">
    <name type="scientific">Nonomuraea insulae</name>
    <dbReference type="NCBI Taxonomy" id="1616787"/>
    <lineage>
        <taxon>Bacteria</taxon>
        <taxon>Bacillati</taxon>
        <taxon>Actinomycetota</taxon>
        <taxon>Actinomycetes</taxon>
        <taxon>Streptosporangiales</taxon>
        <taxon>Streptosporangiaceae</taxon>
        <taxon>Nonomuraea</taxon>
    </lineage>
</organism>
<evidence type="ECO:0000313" key="3">
    <source>
        <dbReference type="Proteomes" id="UP001596058"/>
    </source>
</evidence>
<dbReference type="PANTHER" id="PTHR43162:SF1">
    <property type="entry name" value="PRESTALK A DIFFERENTIATION PROTEIN A"/>
    <property type="match status" value="1"/>
</dbReference>
<dbReference type="Proteomes" id="UP001596058">
    <property type="component" value="Unassembled WGS sequence"/>
</dbReference>
<gene>
    <name evidence="2" type="ORF">ACFPZ3_21400</name>
</gene>
<evidence type="ECO:0000259" key="1">
    <source>
        <dbReference type="Pfam" id="PF13460"/>
    </source>
</evidence>
<dbReference type="InterPro" id="IPR036291">
    <property type="entry name" value="NAD(P)-bd_dom_sf"/>
</dbReference>
<dbReference type="Gene3D" id="3.90.25.10">
    <property type="entry name" value="UDP-galactose 4-epimerase, domain 1"/>
    <property type="match status" value="1"/>
</dbReference>
<dbReference type="Pfam" id="PF13460">
    <property type="entry name" value="NAD_binding_10"/>
    <property type="match status" value="1"/>
</dbReference>
<protein>
    <submittedName>
        <fullName evidence="2">NAD(P)H-binding protein</fullName>
    </submittedName>
</protein>
<dbReference type="RefSeq" id="WP_379515944.1">
    <property type="nucleotide sequence ID" value="NZ_JBHSPA010000025.1"/>
</dbReference>
<name>A0ABW1CNS2_9ACTN</name>
<dbReference type="InterPro" id="IPR051604">
    <property type="entry name" value="Ergot_Alk_Oxidoreductase"/>
</dbReference>
<dbReference type="PANTHER" id="PTHR43162">
    <property type="match status" value="1"/>
</dbReference>
<dbReference type="SUPFAM" id="SSF51735">
    <property type="entry name" value="NAD(P)-binding Rossmann-fold domains"/>
    <property type="match status" value="1"/>
</dbReference>
<keyword evidence="3" id="KW-1185">Reference proteome</keyword>